<evidence type="ECO:0000313" key="3">
    <source>
        <dbReference type="EMBL" id="NEN53433.1"/>
    </source>
</evidence>
<dbReference type="RefSeq" id="WP_163613223.1">
    <property type="nucleotide sequence ID" value="NZ_JAAGWB010000069.1"/>
</dbReference>
<evidence type="ECO:0000256" key="1">
    <source>
        <dbReference type="SAM" id="MobiDB-lite"/>
    </source>
</evidence>
<proteinExistence type="predicted"/>
<reference evidence="2 4" key="1">
    <citation type="submission" date="2020-01" db="EMBL/GenBank/DDBJ databases">
        <title>the WGS Modestobacter muralis CPCC 204518.</title>
        <authorList>
            <person name="Jiang Z."/>
        </authorList>
    </citation>
    <scope>NUCLEOTIDE SEQUENCE [LARGE SCALE GENOMIC DNA]</scope>
    <source>
        <strain evidence="2 4">DSM 100205</strain>
    </source>
</reference>
<protein>
    <recommendedName>
        <fullName evidence="6">ParB N-terminal domain-containing protein</fullName>
    </recommendedName>
</protein>
<name>A0A6P0F083_9ACTN</name>
<feature type="compositionally biased region" description="Low complexity" evidence="1">
    <location>
        <begin position="294"/>
        <end position="330"/>
    </location>
</feature>
<dbReference type="Proteomes" id="UP000468828">
    <property type="component" value="Unassembled WGS sequence"/>
</dbReference>
<dbReference type="EMBL" id="JAAGWH010000066">
    <property type="protein sequence ID" value="NEK96533.1"/>
    <property type="molecule type" value="Genomic_DNA"/>
</dbReference>
<evidence type="ECO:0000313" key="5">
    <source>
        <dbReference type="Proteomes" id="UP000471152"/>
    </source>
</evidence>
<dbReference type="AlphaFoldDB" id="A0A6P0F083"/>
<dbReference type="EMBL" id="JAAGWB010000069">
    <property type="protein sequence ID" value="NEN53433.1"/>
    <property type="molecule type" value="Genomic_DNA"/>
</dbReference>
<keyword evidence="4" id="KW-1185">Reference proteome</keyword>
<evidence type="ECO:0008006" key="6">
    <source>
        <dbReference type="Google" id="ProtNLM"/>
    </source>
</evidence>
<evidence type="ECO:0000313" key="4">
    <source>
        <dbReference type="Proteomes" id="UP000468828"/>
    </source>
</evidence>
<accession>A0A6P0F083</accession>
<comment type="caution">
    <text evidence="2">The sequence shown here is derived from an EMBL/GenBank/DDBJ whole genome shotgun (WGS) entry which is preliminary data.</text>
</comment>
<sequence>MIREYSVASLLLDETNPRFADGVDSQREAVNALLSDAPAKLLKLAGDIAREGTLNPTELPVVVRETSGLVVIEGNRRLAALKLLANPELAFDKAHQRSLQRLSKNGSGPTKVTCYLAESRDAARHWLKLRHTGENSGVGVVEWKPWQMNNFDRRRGTQTDRATIFCEAVATAFPDEVDLLANVDAVRRGRITTLGRLIGDPAVRTAFGFDFNGDGVTFHFSNEDLLPGLRKIFSDFAGNLGVSDIKGKTLRVAYVDKSSDVLPPRGNRLPEPRLAAASTNAEISDVDSAEGELPTPDDVTPIPTDTNSSAEPSATSSDSNDDGAASSALASRRILPRQERVIFQGLKLTQVDLRTSKLLAEAQSIDIDSMSAVTGVLVRVVVELAVTDAVVRQGWGNEADKLKRKLGMVLLHLDPQIKDPAQRDKTLEAAWVRTQDEGIIVQTMHAFVHNISTNPTAAEVRELSRTFRPMLERLDAYLAANPAK</sequence>
<organism evidence="2 4">
    <name type="scientific">Modestobacter muralis</name>
    <dbReference type="NCBI Taxonomy" id="1608614"/>
    <lineage>
        <taxon>Bacteria</taxon>
        <taxon>Bacillati</taxon>
        <taxon>Actinomycetota</taxon>
        <taxon>Actinomycetes</taxon>
        <taxon>Geodermatophilales</taxon>
        <taxon>Geodermatophilaceae</taxon>
        <taxon>Modestobacter</taxon>
    </lineage>
</organism>
<gene>
    <name evidence="3" type="ORF">G3R41_21245</name>
    <name evidence="2" type="ORF">GCU67_20530</name>
</gene>
<reference evidence="3 5" key="2">
    <citation type="submission" date="2020-02" db="EMBL/GenBank/DDBJ databases">
        <title>The WGS of Modestobacter muralis DSM 100205.</title>
        <authorList>
            <person name="Jiang Z."/>
        </authorList>
    </citation>
    <scope>NUCLEOTIDE SEQUENCE [LARGE SCALE GENOMIC DNA]</scope>
    <source>
        <strain evidence="3 5">DSM 100205</strain>
    </source>
</reference>
<evidence type="ECO:0000313" key="2">
    <source>
        <dbReference type="EMBL" id="NEK96533.1"/>
    </source>
</evidence>
<dbReference type="Proteomes" id="UP000471152">
    <property type="component" value="Unassembled WGS sequence"/>
</dbReference>
<feature type="region of interest" description="Disordered" evidence="1">
    <location>
        <begin position="261"/>
        <end position="330"/>
    </location>
</feature>